<dbReference type="Proteomes" id="UP000058446">
    <property type="component" value="Chromosome"/>
</dbReference>
<name>A0A0K2H0K3_9CORY</name>
<keyword evidence="2" id="KW-1185">Reference proteome</keyword>
<reference evidence="1 2" key="1">
    <citation type="submission" date="2013-10" db="EMBL/GenBank/DDBJ databases">
        <title>Complete genome sequence of Corynebacterium lactis DSM 45799(T), isolated from raw cow milk.</title>
        <authorList>
            <person name="Ruckert C."/>
            <person name="Albersmeier A."/>
            <person name="Lipski A."/>
            <person name="Kalinowski J."/>
        </authorList>
    </citation>
    <scope>NUCLEOTIDE SEQUENCE [LARGE SCALE GENOMIC DNA]</scope>
    <source>
        <strain evidence="1 2">RW2-5</strain>
    </source>
</reference>
<sequence>MLLAYIDEIGSTGAFIHPSHRRFSDSPAFGYGGFIIPEENARELGAYFAERKKEFFRNEIPSDTDPGRWEKKGSDLLYALVAEERPQNLRLLGSLMKKLRQLNGNLFYYAQEKPTGSPKETNCGPTEFKEREETAMRETLNRIARHADFHDSNVLVMMDQINEKSRIQRLPTMYAHILGRASDYREMRRIVEPPMHIDSELSTNIQFADWICALAKRAIEYQLVQDSRYHWVPNSQPLKAARGLFTYESKLRLYQRAIDDLNHSQILNSERPLFEAIPNNPLTAENMEKLERVRAATFRDQKR</sequence>
<dbReference type="STRING" id="1408189.CLAC_07475"/>
<evidence type="ECO:0000313" key="2">
    <source>
        <dbReference type="Proteomes" id="UP000058446"/>
    </source>
</evidence>
<dbReference type="RefSeq" id="WP_053412348.1">
    <property type="nucleotide sequence ID" value="NZ_CP006841.1"/>
</dbReference>
<dbReference type="InterPro" id="IPR024524">
    <property type="entry name" value="DUF3800"/>
</dbReference>
<dbReference type="Pfam" id="PF12686">
    <property type="entry name" value="DUF3800"/>
    <property type="match status" value="1"/>
</dbReference>
<dbReference type="EMBL" id="CP006841">
    <property type="protein sequence ID" value="ALA67570.1"/>
    <property type="molecule type" value="Genomic_DNA"/>
</dbReference>
<evidence type="ECO:0000313" key="1">
    <source>
        <dbReference type="EMBL" id="ALA67570.1"/>
    </source>
</evidence>
<evidence type="ECO:0008006" key="3">
    <source>
        <dbReference type="Google" id="ProtNLM"/>
    </source>
</evidence>
<accession>A0A0K2H0K3</accession>
<dbReference type="OrthoDB" id="4402049at2"/>
<protein>
    <recommendedName>
        <fullName evidence="3">DUF3800 domain-containing protein</fullName>
    </recommendedName>
</protein>
<gene>
    <name evidence="1" type="ORF">CLAC_07475</name>
</gene>
<dbReference type="AlphaFoldDB" id="A0A0K2H0K3"/>
<organism evidence="1 2">
    <name type="scientific">Corynebacterium lactis RW2-5</name>
    <dbReference type="NCBI Taxonomy" id="1408189"/>
    <lineage>
        <taxon>Bacteria</taxon>
        <taxon>Bacillati</taxon>
        <taxon>Actinomycetota</taxon>
        <taxon>Actinomycetes</taxon>
        <taxon>Mycobacteriales</taxon>
        <taxon>Corynebacteriaceae</taxon>
        <taxon>Corynebacterium</taxon>
    </lineage>
</organism>
<proteinExistence type="predicted"/>
<dbReference type="PATRIC" id="fig|1408189.4.peg.1496"/>
<dbReference type="KEGG" id="clw:CLAC_07475"/>